<accession>A0A934N7I0</accession>
<comment type="caution">
    <text evidence="6">The sequence shown here is derived from an EMBL/GenBank/DDBJ whole genome shotgun (WGS) entry which is preliminary data.</text>
</comment>
<evidence type="ECO:0000313" key="7">
    <source>
        <dbReference type="Proteomes" id="UP000612893"/>
    </source>
</evidence>
<dbReference type="SMART" id="SM00382">
    <property type="entry name" value="AAA"/>
    <property type="match status" value="1"/>
</dbReference>
<evidence type="ECO:0000259" key="5">
    <source>
        <dbReference type="PROSITE" id="PS50893"/>
    </source>
</evidence>
<organism evidence="6 7">
    <name type="scientific">Candidatus Nephthysia bennettiae</name>
    <dbReference type="NCBI Taxonomy" id="3127016"/>
    <lineage>
        <taxon>Bacteria</taxon>
        <taxon>Bacillati</taxon>
        <taxon>Candidatus Dormiibacterota</taxon>
        <taxon>Candidatus Dormibacteria</taxon>
        <taxon>Candidatus Dormibacterales</taxon>
        <taxon>Candidatus Dormibacteraceae</taxon>
        <taxon>Candidatus Nephthysia</taxon>
    </lineage>
</organism>
<dbReference type="InterPro" id="IPR003439">
    <property type="entry name" value="ABC_transporter-like_ATP-bd"/>
</dbReference>
<dbReference type="InterPro" id="IPR013563">
    <property type="entry name" value="Oligopep_ABC_C"/>
</dbReference>
<dbReference type="CDD" id="cd03257">
    <property type="entry name" value="ABC_NikE_OppD_transporters"/>
    <property type="match status" value="1"/>
</dbReference>
<dbReference type="GO" id="GO:0016887">
    <property type="term" value="F:ATP hydrolysis activity"/>
    <property type="evidence" value="ECO:0007669"/>
    <property type="project" value="InterPro"/>
</dbReference>
<keyword evidence="3" id="KW-0547">Nucleotide-binding</keyword>
<evidence type="ECO:0000313" key="6">
    <source>
        <dbReference type="EMBL" id="MBJ7598581.1"/>
    </source>
</evidence>
<dbReference type="GO" id="GO:0055085">
    <property type="term" value="P:transmembrane transport"/>
    <property type="evidence" value="ECO:0007669"/>
    <property type="project" value="UniProtKB-ARBA"/>
</dbReference>
<keyword evidence="2" id="KW-0813">Transport</keyword>
<dbReference type="InterPro" id="IPR017871">
    <property type="entry name" value="ABC_transporter-like_CS"/>
</dbReference>
<evidence type="ECO:0000256" key="2">
    <source>
        <dbReference type="ARBA" id="ARBA00022448"/>
    </source>
</evidence>
<feature type="domain" description="ABC transporter" evidence="5">
    <location>
        <begin position="10"/>
        <end position="256"/>
    </location>
</feature>
<dbReference type="AlphaFoldDB" id="A0A934N7I0"/>
<sequence length="328" mass="35684">MTGAVRAEVVSARGLAKRFAAPWGSRSGGIAAVDGVDLAVVRGETLGLVGESGSGKSTLGRMLLRLLEPDRGDIVFEGRPLTGLPNRQLRRLRPRMQIVFQNPYSALNPRMRVQEIIAFNLRAARVSRSDRRERVAEVLRLVSLERGILGRYPHQLSGGQAQRVGIARALVSAPAFLVADEPVSALDLSVQAEILNLFGDLQESLELACLFISHNLQVVRHVAHRVAVMYAGRIVELGRREAIYEEPQHPYTRLLLSAIPTGARSTDVLAARAHRQRLRDELRALPKDAPLREVFPGHFVALQPAQGSLGDRDGAAPFAGNVGGRHGG</sequence>
<dbReference type="SUPFAM" id="SSF52540">
    <property type="entry name" value="P-loop containing nucleoside triphosphate hydrolases"/>
    <property type="match status" value="1"/>
</dbReference>
<dbReference type="Gene3D" id="3.40.50.300">
    <property type="entry name" value="P-loop containing nucleotide triphosphate hydrolases"/>
    <property type="match status" value="1"/>
</dbReference>
<name>A0A934N7I0_9BACT</name>
<gene>
    <name evidence="6" type="ORF">JF922_10915</name>
</gene>
<keyword evidence="7" id="KW-1185">Reference proteome</keyword>
<evidence type="ECO:0000256" key="3">
    <source>
        <dbReference type="ARBA" id="ARBA00022741"/>
    </source>
</evidence>
<dbReference type="PROSITE" id="PS50893">
    <property type="entry name" value="ABC_TRANSPORTER_2"/>
    <property type="match status" value="1"/>
</dbReference>
<dbReference type="PANTHER" id="PTHR43776:SF7">
    <property type="entry name" value="D,D-DIPEPTIDE TRANSPORT ATP-BINDING PROTEIN DDPF-RELATED"/>
    <property type="match status" value="1"/>
</dbReference>
<dbReference type="RefSeq" id="WP_338201698.1">
    <property type="nucleotide sequence ID" value="NZ_JAEKNR010000118.1"/>
</dbReference>
<dbReference type="PANTHER" id="PTHR43776">
    <property type="entry name" value="TRANSPORT ATP-BINDING PROTEIN"/>
    <property type="match status" value="1"/>
</dbReference>
<reference evidence="6" key="1">
    <citation type="submission" date="2020-10" db="EMBL/GenBank/DDBJ databases">
        <title>Ca. Dormibacterota MAGs.</title>
        <authorList>
            <person name="Montgomery K."/>
        </authorList>
    </citation>
    <scope>NUCLEOTIDE SEQUENCE [LARGE SCALE GENOMIC DNA]</scope>
    <source>
        <strain evidence="6">SC8812_S17_10</strain>
    </source>
</reference>
<dbReference type="GO" id="GO:0015833">
    <property type="term" value="P:peptide transport"/>
    <property type="evidence" value="ECO:0007669"/>
    <property type="project" value="InterPro"/>
</dbReference>
<dbReference type="GO" id="GO:0005524">
    <property type="term" value="F:ATP binding"/>
    <property type="evidence" value="ECO:0007669"/>
    <property type="project" value="UniProtKB-KW"/>
</dbReference>
<dbReference type="InterPro" id="IPR050319">
    <property type="entry name" value="ABC_transp_ATP-bind"/>
</dbReference>
<dbReference type="InterPro" id="IPR027417">
    <property type="entry name" value="P-loop_NTPase"/>
</dbReference>
<evidence type="ECO:0000256" key="1">
    <source>
        <dbReference type="ARBA" id="ARBA00005417"/>
    </source>
</evidence>
<evidence type="ECO:0000256" key="4">
    <source>
        <dbReference type="ARBA" id="ARBA00022840"/>
    </source>
</evidence>
<dbReference type="EMBL" id="JAEKNR010000118">
    <property type="protein sequence ID" value="MBJ7598581.1"/>
    <property type="molecule type" value="Genomic_DNA"/>
</dbReference>
<protein>
    <submittedName>
        <fullName evidence="6">ABC transporter ATP-binding protein</fullName>
    </submittedName>
</protein>
<keyword evidence="4 6" id="KW-0067">ATP-binding</keyword>
<comment type="similarity">
    <text evidence="1">Belongs to the ABC transporter superfamily.</text>
</comment>
<dbReference type="Proteomes" id="UP000612893">
    <property type="component" value="Unassembled WGS sequence"/>
</dbReference>
<dbReference type="InterPro" id="IPR003593">
    <property type="entry name" value="AAA+_ATPase"/>
</dbReference>
<dbReference type="PROSITE" id="PS00211">
    <property type="entry name" value="ABC_TRANSPORTER_1"/>
    <property type="match status" value="1"/>
</dbReference>
<dbReference type="Pfam" id="PF08352">
    <property type="entry name" value="oligo_HPY"/>
    <property type="match status" value="1"/>
</dbReference>
<proteinExistence type="inferred from homology"/>
<dbReference type="Pfam" id="PF00005">
    <property type="entry name" value="ABC_tran"/>
    <property type="match status" value="1"/>
</dbReference>